<organism evidence="3 4">
    <name type="scientific">Botryobasidium botryosum (strain FD-172 SS1)</name>
    <dbReference type="NCBI Taxonomy" id="930990"/>
    <lineage>
        <taxon>Eukaryota</taxon>
        <taxon>Fungi</taxon>
        <taxon>Dikarya</taxon>
        <taxon>Basidiomycota</taxon>
        <taxon>Agaricomycotina</taxon>
        <taxon>Agaricomycetes</taxon>
        <taxon>Cantharellales</taxon>
        <taxon>Botryobasidiaceae</taxon>
        <taxon>Botryobasidium</taxon>
    </lineage>
</organism>
<gene>
    <name evidence="3" type="ORF">BOTBODRAFT_30756</name>
</gene>
<dbReference type="InParanoid" id="A0A067MM93"/>
<dbReference type="OrthoDB" id="3251775at2759"/>
<name>A0A067MM93_BOTB1</name>
<dbReference type="AlphaFoldDB" id="A0A067MM93"/>
<keyword evidence="1" id="KW-0472">Membrane</keyword>
<evidence type="ECO:0000313" key="3">
    <source>
        <dbReference type="EMBL" id="KDQ16858.1"/>
    </source>
</evidence>
<dbReference type="STRING" id="930990.A0A067MM93"/>
<keyword evidence="4" id="KW-1185">Reference proteome</keyword>
<feature type="transmembrane region" description="Helical" evidence="1">
    <location>
        <begin position="232"/>
        <end position="253"/>
    </location>
</feature>
<feature type="transmembrane region" description="Helical" evidence="1">
    <location>
        <begin position="148"/>
        <end position="169"/>
    </location>
</feature>
<dbReference type="Pfam" id="PF20151">
    <property type="entry name" value="DUF6533"/>
    <property type="match status" value="1"/>
</dbReference>
<dbReference type="EMBL" id="KL198026">
    <property type="protein sequence ID" value="KDQ16858.1"/>
    <property type="molecule type" value="Genomic_DNA"/>
</dbReference>
<feature type="transmembrane region" description="Helical" evidence="1">
    <location>
        <begin position="259"/>
        <end position="277"/>
    </location>
</feature>
<reference evidence="4" key="1">
    <citation type="journal article" date="2014" name="Proc. Natl. Acad. Sci. U.S.A.">
        <title>Extensive sampling of basidiomycete genomes demonstrates inadequacy of the white-rot/brown-rot paradigm for wood decay fungi.</title>
        <authorList>
            <person name="Riley R."/>
            <person name="Salamov A.A."/>
            <person name="Brown D.W."/>
            <person name="Nagy L.G."/>
            <person name="Floudas D."/>
            <person name="Held B.W."/>
            <person name="Levasseur A."/>
            <person name="Lombard V."/>
            <person name="Morin E."/>
            <person name="Otillar R."/>
            <person name="Lindquist E.A."/>
            <person name="Sun H."/>
            <person name="LaButti K.M."/>
            <person name="Schmutz J."/>
            <person name="Jabbour D."/>
            <person name="Luo H."/>
            <person name="Baker S.E."/>
            <person name="Pisabarro A.G."/>
            <person name="Walton J.D."/>
            <person name="Blanchette R.A."/>
            <person name="Henrissat B."/>
            <person name="Martin F."/>
            <person name="Cullen D."/>
            <person name="Hibbett D.S."/>
            <person name="Grigoriev I.V."/>
        </authorList>
    </citation>
    <scope>NUCLEOTIDE SEQUENCE [LARGE SCALE GENOMIC DNA]</scope>
    <source>
        <strain evidence="4">FD-172 SS1</strain>
    </source>
</reference>
<keyword evidence="1" id="KW-0812">Transmembrane</keyword>
<dbReference type="Proteomes" id="UP000027195">
    <property type="component" value="Unassembled WGS sequence"/>
</dbReference>
<evidence type="ECO:0000256" key="1">
    <source>
        <dbReference type="SAM" id="Phobius"/>
    </source>
</evidence>
<feature type="transmembrane region" description="Helical" evidence="1">
    <location>
        <begin position="113"/>
        <end position="136"/>
    </location>
</feature>
<dbReference type="HOGENOM" id="CLU_035509_11_3_1"/>
<dbReference type="InterPro" id="IPR045340">
    <property type="entry name" value="DUF6533"/>
</dbReference>
<evidence type="ECO:0000313" key="4">
    <source>
        <dbReference type="Proteomes" id="UP000027195"/>
    </source>
</evidence>
<protein>
    <recommendedName>
        <fullName evidence="2">DUF6533 domain-containing protein</fullName>
    </recommendedName>
</protein>
<feature type="transmembrane region" description="Helical" evidence="1">
    <location>
        <begin position="189"/>
        <end position="211"/>
    </location>
</feature>
<feature type="transmembrane region" description="Helical" evidence="1">
    <location>
        <begin position="80"/>
        <end position="101"/>
    </location>
</feature>
<keyword evidence="1" id="KW-1133">Transmembrane helix</keyword>
<proteinExistence type="predicted"/>
<accession>A0A067MM93</accession>
<evidence type="ECO:0000259" key="2">
    <source>
        <dbReference type="Pfam" id="PF20151"/>
    </source>
</evidence>
<sequence>MDHGSQVLWILPSPPLLCLGLDPTMTGLNVPLYIHDIYQNDIAMPAIVFLSAALLYDHALTIGEEVRLVWLAPWSKPKALFLFIRYAILLGVIALCAFIALSSNVVEHVAHAIRIHLGILTLLVFFTLGCDMLFLLRVYAIWNQNSNVMYLFPIAVLAQAINVVIFSFGVSVPLWGVASTSQTEKTLTFIGWGTQVLFDTILFVLVLVKAAHHRMLDGGSSPLLLVYYRDGAGYYLLLLLVRVFLFIGCAVEEWGLYEIALHVYTVAAPVLATRMFLNLRGVRECESLAASSRY</sequence>
<feature type="domain" description="DUF6533" evidence="2">
    <location>
        <begin position="52"/>
        <end position="90"/>
    </location>
</feature>